<dbReference type="InterPro" id="IPR014347">
    <property type="entry name" value="Tautomerase/MIF_sf"/>
</dbReference>
<dbReference type="Proteomes" id="UP000004980">
    <property type="component" value="Unassembled WGS sequence"/>
</dbReference>
<accession>A0ABN0FCH9</accession>
<proteinExistence type="predicted"/>
<evidence type="ECO:0008006" key="3">
    <source>
        <dbReference type="Google" id="ProtNLM"/>
    </source>
</evidence>
<dbReference type="EMBL" id="AKAU01000197">
    <property type="protein sequence ID" value="EIM96285.1"/>
    <property type="molecule type" value="Genomic_DNA"/>
</dbReference>
<reference evidence="1 2" key="1">
    <citation type="journal article" date="2012" name="J. Bacteriol.">
        <title>Draft Genome Sequence of the Soil Bacterium Burkholderia terrae Strain BS001, Which Interacts with Fungal Surface Structures.</title>
        <authorList>
            <person name="Nazir R."/>
            <person name="Hansen M.A."/>
            <person name="Sorensen S."/>
            <person name="van Elsas J.D."/>
        </authorList>
    </citation>
    <scope>NUCLEOTIDE SEQUENCE [LARGE SCALE GENOMIC DNA]</scope>
    <source>
        <strain evidence="1 2">BS001</strain>
    </source>
</reference>
<comment type="caution">
    <text evidence="1">The sequence shown here is derived from an EMBL/GenBank/DDBJ whole genome shotgun (WGS) entry which is preliminary data.</text>
</comment>
<name>A0ABN0FCH9_9BURK</name>
<gene>
    <name evidence="1" type="ORF">WQE_34706</name>
</gene>
<dbReference type="Gene3D" id="3.30.429.10">
    <property type="entry name" value="Macrophage Migration Inhibitory Factor"/>
    <property type="match status" value="1"/>
</dbReference>
<protein>
    <recommendedName>
        <fullName evidence="3">Tautomerase enzyme</fullName>
    </recommendedName>
</protein>
<evidence type="ECO:0000313" key="1">
    <source>
        <dbReference type="EMBL" id="EIM96285.1"/>
    </source>
</evidence>
<keyword evidence="2" id="KW-1185">Reference proteome</keyword>
<evidence type="ECO:0000313" key="2">
    <source>
        <dbReference type="Proteomes" id="UP000004980"/>
    </source>
</evidence>
<sequence>MPMIDAFIPEGALKPEAEARLMKEITEILLQHEEDIEPANELAQAVSVCFLHRPTVYVAGVPAKTPRYRFITSVPEGQYNGDAVMQSLVRGVTEAVARAEGGAFEEVSPRVWVFPNEVPEGRWGARGVIRRLHEILAFISGENASRAAKERLTSRRTARALEVLATVLHAAGRNS</sequence>
<organism evidence="1 2">
    <name type="scientific">Paraburkholderia hospita</name>
    <dbReference type="NCBI Taxonomy" id="169430"/>
    <lineage>
        <taxon>Bacteria</taxon>
        <taxon>Pseudomonadati</taxon>
        <taxon>Pseudomonadota</taxon>
        <taxon>Betaproteobacteria</taxon>
        <taxon>Burkholderiales</taxon>
        <taxon>Burkholderiaceae</taxon>
        <taxon>Paraburkholderia</taxon>
    </lineage>
</organism>
<dbReference type="RefSeq" id="WP_007589317.1">
    <property type="nucleotide sequence ID" value="NZ_AKAU01000197.1"/>
</dbReference>